<feature type="compositionally biased region" description="Low complexity" evidence="1">
    <location>
        <begin position="76"/>
        <end position="91"/>
    </location>
</feature>
<dbReference type="EMBL" id="JAHRHY010000014">
    <property type="protein sequence ID" value="KAG9064454.1"/>
    <property type="molecule type" value="Genomic_DNA"/>
</dbReference>
<organism evidence="2 3">
    <name type="scientific">Linnemannia hyalina</name>
    <dbReference type="NCBI Taxonomy" id="64524"/>
    <lineage>
        <taxon>Eukaryota</taxon>
        <taxon>Fungi</taxon>
        <taxon>Fungi incertae sedis</taxon>
        <taxon>Mucoromycota</taxon>
        <taxon>Mortierellomycotina</taxon>
        <taxon>Mortierellomycetes</taxon>
        <taxon>Mortierellales</taxon>
        <taxon>Mortierellaceae</taxon>
        <taxon>Linnemannia</taxon>
    </lineage>
</organism>
<feature type="compositionally biased region" description="Acidic residues" evidence="1">
    <location>
        <begin position="101"/>
        <end position="123"/>
    </location>
</feature>
<dbReference type="Proteomes" id="UP000707451">
    <property type="component" value="Unassembled WGS sequence"/>
</dbReference>
<comment type="caution">
    <text evidence="2">The sequence shown here is derived from an EMBL/GenBank/DDBJ whole genome shotgun (WGS) entry which is preliminary data.</text>
</comment>
<dbReference type="AlphaFoldDB" id="A0A9P7XR49"/>
<evidence type="ECO:0000256" key="1">
    <source>
        <dbReference type="SAM" id="MobiDB-lite"/>
    </source>
</evidence>
<feature type="region of interest" description="Disordered" evidence="1">
    <location>
        <begin position="76"/>
        <end position="123"/>
    </location>
</feature>
<proteinExistence type="predicted"/>
<evidence type="ECO:0000313" key="3">
    <source>
        <dbReference type="Proteomes" id="UP000707451"/>
    </source>
</evidence>
<keyword evidence="3" id="KW-1185">Reference proteome</keyword>
<name>A0A9P7XR49_9FUNG</name>
<protein>
    <submittedName>
        <fullName evidence="2">Uncharacterized protein</fullName>
    </submittedName>
</protein>
<gene>
    <name evidence="2" type="ORF">KI688_003644</name>
</gene>
<reference evidence="2" key="1">
    <citation type="submission" date="2021-06" db="EMBL/GenBank/DDBJ databases">
        <title>Genome Sequence of Mortierella hyaline Strain SCG-10, a Cold-Adapted, Nitrate-Reducing Fungus Isolated from Soil in Minnesota, USA.</title>
        <authorList>
            <person name="Aldossari N."/>
        </authorList>
    </citation>
    <scope>NUCLEOTIDE SEQUENCE</scope>
    <source>
        <strain evidence="2">SCG-10</strain>
    </source>
</reference>
<accession>A0A9P7XR49</accession>
<sequence length="123" mass="12712">MPRNFRTVSNFIPIQAGGGDGNAFLPPTICYIENPLSDDIQKTEGAANLNMDDAVNDATNGGVDAAADAVGEAVHDVGLSSSSSPLSTSPTVDHVETTETNADDGGADVEIEEEEMEEDGGEE</sequence>
<evidence type="ECO:0000313" key="2">
    <source>
        <dbReference type="EMBL" id="KAG9064454.1"/>
    </source>
</evidence>
<dbReference type="OrthoDB" id="2443911at2759"/>